<gene>
    <name evidence="1" type="ORF">KI387_038198</name>
</gene>
<name>A0AA38F9Z9_TAXCH</name>
<proteinExistence type="predicted"/>
<reference evidence="1 2" key="1">
    <citation type="journal article" date="2021" name="Nat. Plants">
        <title>The Taxus genome provides insights into paclitaxel biosynthesis.</title>
        <authorList>
            <person name="Xiong X."/>
            <person name="Gou J."/>
            <person name="Liao Q."/>
            <person name="Li Y."/>
            <person name="Zhou Q."/>
            <person name="Bi G."/>
            <person name="Li C."/>
            <person name="Du R."/>
            <person name="Wang X."/>
            <person name="Sun T."/>
            <person name="Guo L."/>
            <person name="Liang H."/>
            <person name="Lu P."/>
            <person name="Wu Y."/>
            <person name="Zhang Z."/>
            <person name="Ro D.K."/>
            <person name="Shang Y."/>
            <person name="Huang S."/>
            <person name="Yan J."/>
        </authorList>
    </citation>
    <scope>NUCLEOTIDE SEQUENCE [LARGE SCALE GENOMIC DNA]</scope>
    <source>
        <strain evidence="1">Ta-2019</strain>
    </source>
</reference>
<feature type="non-terminal residue" evidence="1">
    <location>
        <position position="1"/>
    </location>
</feature>
<evidence type="ECO:0000313" key="1">
    <source>
        <dbReference type="EMBL" id="KAH9294610.1"/>
    </source>
</evidence>
<organism evidence="1 2">
    <name type="scientific">Taxus chinensis</name>
    <name type="common">Chinese yew</name>
    <name type="synonym">Taxus wallichiana var. chinensis</name>
    <dbReference type="NCBI Taxonomy" id="29808"/>
    <lineage>
        <taxon>Eukaryota</taxon>
        <taxon>Viridiplantae</taxon>
        <taxon>Streptophyta</taxon>
        <taxon>Embryophyta</taxon>
        <taxon>Tracheophyta</taxon>
        <taxon>Spermatophyta</taxon>
        <taxon>Pinopsida</taxon>
        <taxon>Pinidae</taxon>
        <taxon>Conifers II</taxon>
        <taxon>Cupressales</taxon>
        <taxon>Taxaceae</taxon>
        <taxon>Taxus</taxon>
    </lineage>
</organism>
<dbReference type="Proteomes" id="UP000824469">
    <property type="component" value="Unassembled WGS sequence"/>
</dbReference>
<keyword evidence="2" id="KW-1185">Reference proteome</keyword>
<comment type="caution">
    <text evidence="1">The sequence shown here is derived from an EMBL/GenBank/DDBJ whole genome shotgun (WGS) entry which is preliminary data.</text>
</comment>
<dbReference type="EMBL" id="JAHRHJ020000011">
    <property type="protein sequence ID" value="KAH9294610.1"/>
    <property type="molecule type" value="Genomic_DNA"/>
</dbReference>
<dbReference type="AlphaFoldDB" id="A0AA38F9Z9"/>
<feature type="non-terminal residue" evidence="1">
    <location>
        <position position="71"/>
    </location>
</feature>
<sequence length="71" mass="7355">RLVVNMWVVGINDVSEVGSEVELTDWEANGLAVEVMAVMGMEDVGAIEVAAALVGGGIGEEAVVLEVDDLI</sequence>
<evidence type="ECO:0000313" key="2">
    <source>
        <dbReference type="Proteomes" id="UP000824469"/>
    </source>
</evidence>
<protein>
    <submittedName>
        <fullName evidence="1">Uncharacterized protein</fullName>
    </submittedName>
</protein>
<accession>A0AA38F9Z9</accession>